<feature type="transmembrane region" description="Helical" evidence="9">
    <location>
        <begin position="143"/>
        <end position="161"/>
    </location>
</feature>
<feature type="compositionally biased region" description="Polar residues" evidence="8">
    <location>
        <begin position="369"/>
        <end position="390"/>
    </location>
</feature>
<dbReference type="RefSeq" id="WP_068699565.1">
    <property type="nucleotide sequence ID" value="NZ_CP014167.1"/>
</dbReference>
<dbReference type="GO" id="GO:0016020">
    <property type="term" value="C:membrane"/>
    <property type="evidence" value="ECO:0007669"/>
    <property type="project" value="UniProtKB-SubCell"/>
</dbReference>
<feature type="transmembrane region" description="Helical" evidence="9">
    <location>
        <begin position="109"/>
        <end position="131"/>
    </location>
</feature>
<feature type="compositionally biased region" description="Polar residues" evidence="8">
    <location>
        <begin position="466"/>
        <end position="478"/>
    </location>
</feature>
<name>A0A1B1N5I3_9BACL</name>
<dbReference type="STRING" id="1462996.AWM70_20555"/>
<accession>A0A1B1N5I3</accession>
<dbReference type="PANTHER" id="PTHR34975:SF2">
    <property type="entry name" value="SPORE GERMINATION PROTEIN A2"/>
    <property type="match status" value="1"/>
</dbReference>
<keyword evidence="6 9" id="KW-1133">Transmembrane helix</keyword>
<feature type="transmembrane region" description="Helical" evidence="9">
    <location>
        <begin position="36"/>
        <end position="57"/>
    </location>
</feature>
<feature type="transmembrane region" description="Helical" evidence="9">
    <location>
        <begin position="268"/>
        <end position="294"/>
    </location>
</feature>
<evidence type="ECO:0000256" key="2">
    <source>
        <dbReference type="ARBA" id="ARBA00007998"/>
    </source>
</evidence>
<proteinExistence type="inferred from homology"/>
<feature type="transmembrane region" description="Helical" evidence="9">
    <location>
        <begin position="335"/>
        <end position="358"/>
    </location>
</feature>
<evidence type="ECO:0000256" key="6">
    <source>
        <dbReference type="ARBA" id="ARBA00022989"/>
    </source>
</evidence>
<comment type="similarity">
    <text evidence="2">Belongs to the amino acid-polyamine-organocation (APC) superfamily. Spore germination protein (SGP) (TC 2.A.3.9) family.</text>
</comment>
<comment type="subcellular location">
    <subcellularLocation>
        <location evidence="1">Membrane</location>
        <topology evidence="1">Multi-pass membrane protein</topology>
    </subcellularLocation>
</comment>
<evidence type="ECO:0000313" key="10">
    <source>
        <dbReference type="EMBL" id="ANS76674.1"/>
    </source>
</evidence>
<organism evidence="10 11">
    <name type="scientific">Paenibacillus yonginensis</name>
    <dbReference type="NCBI Taxonomy" id="1462996"/>
    <lineage>
        <taxon>Bacteria</taxon>
        <taxon>Bacillati</taxon>
        <taxon>Bacillota</taxon>
        <taxon>Bacilli</taxon>
        <taxon>Bacillales</taxon>
        <taxon>Paenibacillaceae</taxon>
        <taxon>Paenibacillus</taxon>
    </lineage>
</organism>
<evidence type="ECO:0000256" key="5">
    <source>
        <dbReference type="ARBA" id="ARBA00022692"/>
    </source>
</evidence>
<keyword evidence="4" id="KW-0309">Germination</keyword>
<reference evidence="10 11" key="1">
    <citation type="submission" date="2016-01" db="EMBL/GenBank/DDBJ databases">
        <title>Complete Genome Sequence of Paenibacillus yonginensis DCY84, a novel Plant Growth-Promoting Bacteria with Elicitation of Induced Systemic Resistance.</title>
        <authorList>
            <person name="Kim Y.J."/>
            <person name="Yang D.C."/>
            <person name="Sukweenadhi J."/>
        </authorList>
    </citation>
    <scope>NUCLEOTIDE SEQUENCE [LARGE SCALE GENOMIC DNA]</scope>
    <source>
        <strain evidence="10 11">DCY84</strain>
    </source>
</reference>
<evidence type="ECO:0000313" key="11">
    <source>
        <dbReference type="Proteomes" id="UP000092573"/>
    </source>
</evidence>
<feature type="transmembrane region" description="Helical" evidence="9">
    <location>
        <begin position="181"/>
        <end position="205"/>
    </location>
</feature>
<dbReference type="OrthoDB" id="2078716at2"/>
<feature type="compositionally biased region" description="Low complexity" evidence="8">
    <location>
        <begin position="444"/>
        <end position="456"/>
    </location>
</feature>
<feature type="transmembrane region" description="Helical" evidence="9">
    <location>
        <begin position="77"/>
        <end position="97"/>
    </location>
</feature>
<evidence type="ECO:0000256" key="1">
    <source>
        <dbReference type="ARBA" id="ARBA00004141"/>
    </source>
</evidence>
<feature type="compositionally biased region" description="Low complexity" evidence="8">
    <location>
        <begin position="428"/>
        <end position="437"/>
    </location>
</feature>
<dbReference type="Gene3D" id="1.20.1740.10">
    <property type="entry name" value="Amino acid/polyamine transporter I"/>
    <property type="match status" value="1"/>
</dbReference>
<evidence type="ECO:0000256" key="9">
    <source>
        <dbReference type="SAM" id="Phobius"/>
    </source>
</evidence>
<dbReference type="InterPro" id="IPR004761">
    <property type="entry name" value="Spore_GerAB"/>
</dbReference>
<evidence type="ECO:0000256" key="4">
    <source>
        <dbReference type="ARBA" id="ARBA00022544"/>
    </source>
</evidence>
<dbReference type="AlphaFoldDB" id="A0A1B1N5I3"/>
<evidence type="ECO:0000256" key="7">
    <source>
        <dbReference type="ARBA" id="ARBA00023136"/>
    </source>
</evidence>
<protein>
    <submittedName>
        <fullName evidence="10">Uncharacterized protein</fullName>
    </submittedName>
</protein>
<dbReference type="NCBIfam" id="TIGR00912">
    <property type="entry name" value="2A0309"/>
    <property type="match status" value="1"/>
</dbReference>
<feature type="transmembrane region" description="Helical" evidence="9">
    <location>
        <begin position="7"/>
        <end position="30"/>
    </location>
</feature>
<feature type="transmembrane region" description="Helical" evidence="9">
    <location>
        <begin position="306"/>
        <end position="323"/>
    </location>
</feature>
<dbReference type="EMBL" id="CP014167">
    <property type="protein sequence ID" value="ANS76674.1"/>
    <property type="molecule type" value="Genomic_DNA"/>
</dbReference>
<keyword evidence="5 9" id="KW-0812">Transmembrane</keyword>
<keyword evidence="11" id="KW-1185">Reference proteome</keyword>
<evidence type="ECO:0000256" key="3">
    <source>
        <dbReference type="ARBA" id="ARBA00022448"/>
    </source>
</evidence>
<dbReference type="PANTHER" id="PTHR34975">
    <property type="entry name" value="SPORE GERMINATION PROTEIN A2"/>
    <property type="match status" value="1"/>
</dbReference>
<keyword evidence="3" id="KW-0813">Transport</keyword>
<evidence type="ECO:0000256" key="8">
    <source>
        <dbReference type="SAM" id="MobiDB-lite"/>
    </source>
</evidence>
<keyword evidence="7 9" id="KW-0472">Membrane</keyword>
<dbReference type="Proteomes" id="UP000092573">
    <property type="component" value="Chromosome"/>
</dbReference>
<dbReference type="KEGG" id="pyg:AWM70_20555"/>
<sequence length="484" mass="54161">MKISNQQLFWMILMLNVGINLLIAINLVIRSGHQDAWLSSMISGLVGLGAVYLGTIVSLRHPNQTLVKFSTVILGKWLGKLVVIPYMAQWFIVIPLIMRDQYHFVHTNVLFMTPAWMIIGSLLLVMIYTVLQGGIEIIARCTQLWAPILIVIMILTFGFTLNNLDWRALFPVYGLTGMGPILTGSLVPASLLAESVNIMMLIAFVDKPDKKTKRAALSGLLMSAFFITMGILWVLMTFGWHIASKLKYPFFDMVKLVYLMEFIQNMDILIMAVWLVSIFVKMSIYLFIAGYGLAQWVGKEKRWKHFVIVPVLTTSVLSFLLIRSNLPNELIMNRLWISIFLPLNGYVIPLLLLIVSAIRFRSGKPGKQSGDQKATSGQETNEDQNQTSAGGQDLPAGQDPSNHPNSSGDHQDKDQQQSKDVSQEGNGQQTSDEQQSFESEEQKQAGNEQQAAGGQQTHEQRPAAQEGNQRESGSQRQDSNQEES</sequence>
<gene>
    <name evidence="10" type="ORF">AWM70_20555</name>
</gene>
<feature type="transmembrane region" description="Helical" evidence="9">
    <location>
        <begin position="217"/>
        <end position="243"/>
    </location>
</feature>
<dbReference type="Pfam" id="PF03845">
    <property type="entry name" value="Spore_permease"/>
    <property type="match status" value="1"/>
</dbReference>
<feature type="region of interest" description="Disordered" evidence="8">
    <location>
        <begin position="363"/>
        <end position="484"/>
    </location>
</feature>
<dbReference type="GO" id="GO:0009847">
    <property type="term" value="P:spore germination"/>
    <property type="evidence" value="ECO:0007669"/>
    <property type="project" value="InterPro"/>
</dbReference>